<evidence type="ECO:0000313" key="2">
    <source>
        <dbReference type="EMBL" id="RYC13408.1"/>
    </source>
</evidence>
<protein>
    <submittedName>
        <fullName evidence="2">Aldo/keto reductase</fullName>
    </submittedName>
</protein>
<dbReference type="InterPro" id="IPR036812">
    <property type="entry name" value="NAD(P)_OxRdtase_dom_sf"/>
</dbReference>
<dbReference type="PANTHER" id="PTHR43364">
    <property type="entry name" value="NADH-SPECIFIC METHYLGLYOXAL REDUCTASE-RELATED"/>
    <property type="match status" value="1"/>
</dbReference>
<evidence type="ECO:0000259" key="1">
    <source>
        <dbReference type="Pfam" id="PF00248"/>
    </source>
</evidence>
<sequence length="284" mass="30009">MDRCRRVARDPRQVAASGGTLVDTADTYSDGAAESILGAWMRERGTRDDMVVVSKVGNHPRYDGLSAPVVTASVEESLRRLGTDHIDLYFAHYQDDETPVEESAAAFDALVRAGKIRAIGLSNFDLDVAVAWVRAAADNGLTTPVALQPHYSLAHRQPYETGLATVAAASGLAVLPYRALGGGFLSGKYRSNADTEGRPRGANVKPLLTPDGLGLLDTVEAIARDHEAAAASVALAWLTRQPYVVAPLASATDAAQLDELVGSTQVELTSDEVERLTAASALLG</sequence>
<feature type="domain" description="NADP-dependent oxidoreductase" evidence="1">
    <location>
        <begin position="14"/>
        <end position="279"/>
    </location>
</feature>
<comment type="caution">
    <text evidence="2">The sequence shown here is derived from an EMBL/GenBank/DDBJ whole genome shotgun (WGS) entry which is preliminary data.</text>
</comment>
<dbReference type="Gene3D" id="3.20.20.100">
    <property type="entry name" value="NADP-dependent oxidoreductase domain"/>
    <property type="match status" value="1"/>
</dbReference>
<gene>
    <name evidence="2" type="ORF">EUA94_05985</name>
</gene>
<dbReference type="Proteomes" id="UP000291101">
    <property type="component" value="Unassembled WGS sequence"/>
</dbReference>
<dbReference type="RefSeq" id="WP_129425661.1">
    <property type="nucleotide sequence ID" value="NZ_SDWV01000004.1"/>
</dbReference>
<evidence type="ECO:0000313" key="3">
    <source>
        <dbReference type="Proteomes" id="UP000291101"/>
    </source>
</evidence>
<dbReference type="AlphaFoldDB" id="A0A4Q2T8R9"/>
<dbReference type="PROSITE" id="PS00062">
    <property type="entry name" value="ALDOKETO_REDUCTASE_2"/>
    <property type="match status" value="1"/>
</dbReference>
<accession>A0A4Q2T8R9</accession>
<organism evidence="2 3">
    <name type="scientific">Nocardioides zhouii</name>
    <dbReference type="NCBI Taxonomy" id="1168729"/>
    <lineage>
        <taxon>Bacteria</taxon>
        <taxon>Bacillati</taxon>
        <taxon>Actinomycetota</taxon>
        <taxon>Actinomycetes</taxon>
        <taxon>Propionibacteriales</taxon>
        <taxon>Nocardioidaceae</taxon>
        <taxon>Nocardioides</taxon>
    </lineage>
</organism>
<dbReference type="Pfam" id="PF00248">
    <property type="entry name" value="Aldo_ket_red"/>
    <property type="match status" value="1"/>
</dbReference>
<dbReference type="PANTHER" id="PTHR43364:SF6">
    <property type="entry name" value="OXIDOREDUCTASE-RELATED"/>
    <property type="match status" value="1"/>
</dbReference>
<keyword evidence="3" id="KW-1185">Reference proteome</keyword>
<dbReference type="InterPro" id="IPR018170">
    <property type="entry name" value="Aldo/ket_reductase_CS"/>
</dbReference>
<name>A0A4Q2T8R9_9ACTN</name>
<dbReference type="GO" id="GO:0005829">
    <property type="term" value="C:cytosol"/>
    <property type="evidence" value="ECO:0007669"/>
    <property type="project" value="TreeGrafter"/>
</dbReference>
<dbReference type="EMBL" id="SDWV01000004">
    <property type="protein sequence ID" value="RYC13408.1"/>
    <property type="molecule type" value="Genomic_DNA"/>
</dbReference>
<proteinExistence type="predicted"/>
<dbReference type="PRINTS" id="PR00069">
    <property type="entry name" value="ALDKETRDTASE"/>
</dbReference>
<reference evidence="2 3" key="1">
    <citation type="submission" date="2019-01" db="EMBL/GenBank/DDBJ databases">
        <title>Novel species of Nocardioides.</title>
        <authorList>
            <person name="Liu Q."/>
            <person name="X Y.-H."/>
        </authorList>
    </citation>
    <scope>NUCLEOTIDE SEQUENCE [LARGE SCALE GENOMIC DNA]</scope>
    <source>
        <strain evidence="2 3">HLT2-9</strain>
    </source>
</reference>
<dbReference type="GO" id="GO:0016491">
    <property type="term" value="F:oxidoreductase activity"/>
    <property type="evidence" value="ECO:0007669"/>
    <property type="project" value="InterPro"/>
</dbReference>
<dbReference type="OrthoDB" id="9768793at2"/>
<dbReference type="InterPro" id="IPR050523">
    <property type="entry name" value="AKR_Detox_Biosynth"/>
</dbReference>
<dbReference type="SUPFAM" id="SSF51430">
    <property type="entry name" value="NAD(P)-linked oxidoreductase"/>
    <property type="match status" value="1"/>
</dbReference>
<dbReference type="InterPro" id="IPR020471">
    <property type="entry name" value="AKR"/>
</dbReference>
<dbReference type="InterPro" id="IPR023210">
    <property type="entry name" value="NADP_OxRdtase_dom"/>
</dbReference>